<gene>
    <name evidence="2" type="ORF">SAMN04488557_1793</name>
</gene>
<sequence>MTDQLNWIEKATDIPASGLERDREATAAELQAVAQALDILKVASLSTNYRINAIAGNGYRLRGRITANVEQACVVSLEPVSGKVNADYEVEFFPAVDVKDDEEEASILEGTDIEVLEHGIIPVGRIVYETLSASLDPYPRRPDAEFNWEDPKAKDPEKVSPFAALSKLKPPG</sequence>
<evidence type="ECO:0000256" key="1">
    <source>
        <dbReference type="SAM" id="MobiDB-lite"/>
    </source>
</evidence>
<dbReference type="Pfam" id="PF02620">
    <property type="entry name" value="YceD"/>
    <property type="match status" value="1"/>
</dbReference>
<proteinExistence type="predicted"/>
<evidence type="ECO:0000313" key="3">
    <source>
        <dbReference type="Proteomes" id="UP000199423"/>
    </source>
</evidence>
<dbReference type="RefSeq" id="WP_092867175.1">
    <property type="nucleotide sequence ID" value="NZ_FPCH01000002.1"/>
</dbReference>
<name>A0A1I7NE73_9HYPH</name>
<accession>A0A1I7NE73</accession>
<feature type="region of interest" description="Disordered" evidence="1">
    <location>
        <begin position="137"/>
        <end position="172"/>
    </location>
</feature>
<evidence type="ECO:0000313" key="2">
    <source>
        <dbReference type="EMBL" id="SFV32978.1"/>
    </source>
</evidence>
<reference evidence="3" key="1">
    <citation type="submission" date="2016-10" db="EMBL/GenBank/DDBJ databases">
        <authorList>
            <person name="Varghese N."/>
            <person name="Submissions S."/>
        </authorList>
    </citation>
    <scope>NUCLEOTIDE SEQUENCE [LARGE SCALE GENOMIC DNA]</scope>
    <source>
        <strain evidence="3">DSM 1565</strain>
    </source>
</reference>
<feature type="compositionally biased region" description="Basic and acidic residues" evidence="1">
    <location>
        <begin position="138"/>
        <end position="158"/>
    </location>
</feature>
<dbReference type="Proteomes" id="UP000199423">
    <property type="component" value="Unassembled WGS sequence"/>
</dbReference>
<dbReference type="STRING" id="51670.SAMN04488557_1793"/>
<dbReference type="EMBL" id="FPCH01000002">
    <property type="protein sequence ID" value="SFV32978.1"/>
    <property type="molecule type" value="Genomic_DNA"/>
</dbReference>
<organism evidence="2 3">
    <name type="scientific">Hyphomicrobium facile</name>
    <dbReference type="NCBI Taxonomy" id="51670"/>
    <lineage>
        <taxon>Bacteria</taxon>
        <taxon>Pseudomonadati</taxon>
        <taxon>Pseudomonadota</taxon>
        <taxon>Alphaproteobacteria</taxon>
        <taxon>Hyphomicrobiales</taxon>
        <taxon>Hyphomicrobiaceae</taxon>
        <taxon>Hyphomicrobium</taxon>
    </lineage>
</organism>
<dbReference type="AlphaFoldDB" id="A0A1I7NE73"/>
<dbReference type="InterPro" id="IPR003772">
    <property type="entry name" value="YceD"/>
</dbReference>
<protein>
    <submittedName>
        <fullName evidence="2">Uncharacterized ACR, COG1399</fullName>
    </submittedName>
</protein>
<dbReference type="OrthoDB" id="8443793at2"/>
<keyword evidence="3" id="KW-1185">Reference proteome</keyword>